<dbReference type="PROSITE" id="PS50801">
    <property type="entry name" value="STAS"/>
    <property type="match status" value="1"/>
</dbReference>
<gene>
    <name evidence="4" type="ORF">GCM10010170_065990</name>
</gene>
<dbReference type="InterPro" id="IPR003658">
    <property type="entry name" value="Anti-sigma_ant"/>
</dbReference>
<comment type="similarity">
    <text evidence="1 2">Belongs to the anti-sigma-factor antagonist family.</text>
</comment>
<dbReference type="NCBIfam" id="TIGR00377">
    <property type="entry name" value="ant_ant_sig"/>
    <property type="match status" value="1"/>
</dbReference>
<dbReference type="Proteomes" id="UP001501444">
    <property type="component" value="Unassembled WGS sequence"/>
</dbReference>
<dbReference type="Gene3D" id="3.30.750.24">
    <property type="entry name" value="STAS domain"/>
    <property type="match status" value="1"/>
</dbReference>
<dbReference type="InterPro" id="IPR036513">
    <property type="entry name" value="STAS_dom_sf"/>
</dbReference>
<reference evidence="4 5" key="1">
    <citation type="journal article" date="2019" name="Int. J. Syst. Evol. Microbiol.">
        <title>The Global Catalogue of Microorganisms (GCM) 10K type strain sequencing project: providing services to taxonomists for standard genome sequencing and annotation.</title>
        <authorList>
            <consortium name="The Broad Institute Genomics Platform"/>
            <consortium name="The Broad Institute Genome Sequencing Center for Infectious Disease"/>
            <person name="Wu L."/>
            <person name="Ma J."/>
        </authorList>
    </citation>
    <scope>NUCLEOTIDE SEQUENCE [LARGE SCALE GENOMIC DNA]</scope>
    <source>
        <strain evidence="4 5">JCM 3272</strain>
    </source>
</reference>
<dbReference type="PANTHER" id="PTHR33495:SF2">
    <property type="entry name" value="ANTI-SIGMA FACTOR ANTAGONIST TM_1081-RELATED"/>
    <property type="match status" value="1"/>
</dbReference>
<evidence type="ECO:0000259" key="3">
    <source>
        <dbReference type="PROSITE" id="PS50801"/>
    </source>
</evidence>
<evidence type="ECO:0000256" key="2">
    <source>
        <dbReference type="RuleBase" id="RU003749"/>
    </source>
</evidence>
<keyword evidence="5" id="KW-1185">Reference proteome</keyword>
<comment type="caution">
    <text evidence="4">The sequence shown here is derived from an EMBL/GenBank/DDBJ whole genome shotgun (WGS) entry which is preliminary data.</text>
</comment>
<dbReference type="Pfam" id="PF13466">
    <property type="entry name" value="STAS_2"/>
    <property type="match status" value="1"/>
</dbReference>
<evidence type="ECO:0000313" key="5">
    <source>
        <dbReference type="Proteomes" id="UP001501444"/>
    </source>
</evidence>
<sequence>MDLCIMAERRGGEMIVQVRGVIDIASAPYLRHEILKLSDRTPPQFVINVAEVRLIDAAALRVLLHLQRRFEHHGGGLRLVAATTTTQTALRLTGLTGQLTADLADRPVRRCARTDPPGGGARPR</sequence>
<protein>
    <recommendedName>
        <fullName evidence="2">Anti-sigma factor antagonist</fullName>
    </recommendedName>
</protein>
<proteinExistence type="inferred from homology"/>
<name>A0ABN3H1N4_9ACTN</name>
<feature type="domain" description="STAS" evidence="3">
    <location>
        <begin position="3"/>
        <end position="95"/>
    </location>
</feature>
<organism evidence="4 5">
    <name type="scientific">Dactylosporangium salmoneum</name>
    <dbReference type="NCBI Taxonomy" id="53361"/>
    <lineage>
        <taxon>Bacteria</taxon>
        <taxon>Bacillati</taxon>
        <taxon>Actinomycetota</taxon>
        <taxon>Actinomycetes</taxon>
        <taxon>Micromonosporales</taxon>
        <taxon>Micromonosporaceae</taxon>
        <taxon>Dactylosporangium</taxon>
    </lineage>
</organism>
<dbReference type="PANTHER" id="PTHR33495">
    <property type="entry name" value="ANTI-SIGMA FACTOR ANTAGONIST TM_1081-RELATED-RELATED"/>
    <property type="match status" value="1"/>
</dbReference>
<evidence type="ECO:0000256" key="1">
    <source>
        <dbReference type="ARBA" id="ARBA00009013"/>
    </source>
</evidence>
<dbReference type="CDD" id="cd07043">
    <property type="entry name" value="STAS_anti-anti-sigma_factors"/>
    <property type="match status" value="1"/>
</dbReference>
<dbReference type="InterPro" id="IPR002645">
    <property type="entry name" value="STAS_dom"/>
</dbReference>
<dbReference type="EMBL" id="BAAARV010000065">
    <property type="protein sequence ID" value="GAA2366907.1"/>
    <property type="molecule type" value="Genomic_DNA"/>
</dbReference>
<dbReference type="InterPro" id="IPR058548">
    <property type="entry name" value="MlaB-like_STAS"/>
</dbReference>
<accession>A0ABN3H1N4</accession>
<dbReference type="SUPFAM" id="SSF52091">
    <property type="entry name" value="SpoIIaa-like"/>
    <property type="match status" value="1"/>
</dbReference>
<evidence type="ECO:0000313" key="4">
    <source>
        <dbReference type="EMBL" id="GAA2366907.1"/>
    </source>
</evidence>